<gene>
    <name evidence="1" type="ORF">EKL98_13900</name>
</gene>
<dbReference type="InterPro" id="IPR024302">
    <property type="entry name" value="SusD-like"/>
</dbReference>
<dbReference type="Proteomes" id="UP000280825">
    <property type="component" value="Unassembled WGS sequence"/>
</dbReference>
<comment type="caution">
    <text evidence="1">The sequence shown here is derived from an EMBL/GenBank/DDBJ whole genome shotgun (WGS) entry which is preliminary data.</text>
</comment>
<proteinExistence type="predicted"/>
<dbReference type="SUPFAM" id="SSF48452">
    <property type="entry name" value="TPR-like"/>
    <property type="match status" value="1"/>
</dbReference>
<dbReference type="EMBL" id="RYDJ01000019">
    <property type="protein sequence ID" value="RTZ02317.1"/>
    <property type="molecule type" value="Genomic_DNA"/>
</dbReference>
<sequence>MNNTKKIASVIILFLGALLYSSCETIDMDMKEDPNALSVDKADVDFYLNGVQRSFALNMQAYGRTSMEVTRMTNMFGRSYENAYSPATLDSKWAVSYQTVLKNIQLMNVKAAEKGLKRHIGMGQVLEAYTIVNLVDFFGDVPYTEALLGATNLNAKADTGASIYNAALVLLDKAIVNFSETSPTTTTFNDFYYNKDWTKWIKLANSIKMKIYIQRRLVDPSAIASFNTIVATGNFMQTASDDFQFDWNSNVNNPDGRSPLYRDNYLTTGTSEYQSNWFMDLMLSDKSIADPRMKFYFYRQLNGQSPIDPTTLKCSIEPAPAHYVAGGYTYCTVANGYWGRDHGDNFGIPPDADKKTAYGVYPAGGRFDDNTFKTVNNLSGAKGDGITPILLSSTMDFYRAEAALYGGIGSAKAFILSGVQKSFTKVRAFISRDAGAIVSTVPATTRDVTYMNEVGNKFDAATLTGQREILAKELFISVFGNGTDAYNFYRRTGFPQRIQPNLEPNPGQFIRSFLYPANESSSNSNMKQKTSVSARVFWDNNATTGFPIGN</sequence>
<keyword evidence="1" id="KW-0449">Lipoprotein</keyword>
<dbReference type="AlphaFoldDB" id="A0A432CH47"/>
<evidence type="ECO:0000313" key="2">
    <source>
        <dbReference type="Proteomes" id="UP000280825"/>
    </source>
</evidence>
<organism evidence="1 2">
    <name type="scientific">Flavobacterium bomense</name>
    <dbReference type="NCBI Taxonomy" id="2497483"/>
    <lineage>
        <taxon>Bacteria</taxon>
        <taxon>Pseudomonadati</taxon>
        <taxon>Bacteroidota</taxon>
        <taxon>Flavobacteriia</taxon>
        <taxon>Flavobacteriales</taxon>
        <taxon>Flavobacteriaceae</taxon>
        <taxon>Flavobacterium</taxon>
    </lineage>
</organism>
<dbReference type="InterPro" id="IPR041662">
    <property type="entry name" value="SusD-like_2"/>
</dbReference>
<name>A0A432CH47_9FLAO</name>
<dbReference type="Pfam" id="PF12771">
    <property type="entry name" value="SusD-like_2"/>
    <property type="match status" value="1"/>
</dbReference>
<dbReference type="InterPro" id="IPR011990">
    <property type="entry name" value="TPR-like_helical_dom_sf"/>
</dbReference>
<accession>A0A432CH47</accession>
<dbReference type="Pfam" id="PF12741">
    <property type="entry name" value="SusD-like"/>
    <property type="match status" value="1"/>
</dbReference>
<reference evidence="1 2" key="1">
    <citation type="submission" date="2018-12" db="EMBL/GenBank/DDBJ databases">
        <title>Flavobacterium sp. nov., isolated from glacier ice.</title>
        <authorList>
            <person name="Liu Q."/>
            <person name="Xin Y.-H."/>
        </authorList>
    </citation>
    <scope>NUCLEOTIDE SEQUENCE [LARGE SCALE GENOMIC DNA]</scope>
    <source>
        <strain evidence="1 2">RB1N8</strain>
    </source>
</reference>
<dbReference type="Gene3D" id="1.25.40.390">
    <property type="match status" value="1"/>
</dbReference>
<keyword evidence="2" id="KW-1185">Reference proteome</keyword>
<evidence type="ECO:0000313" key="1">
    <source>
        <dbReference type="EMBL" id="RTZ02317.1"/>
    </source>
</evidence>
<protein>
    <submittedName>
        <fullName evidence="1">SusD/RagB family nutrient-binding outer membrane lipoprotein</fullName>
    </submittedName>
</protein>